<dbReference type="InterPro" id="IPR029044">
    <property type="entry name" value="Nucleotide-diphossugar_trans"/>
</dbReference>
<dbReference type="InterPro" id="IPR001173">
    <property type="entry name" value="Glyco_trans_2-like"/>
</dbReference>
<accession>A0ABT7HIW1</accession>
<dbReference type="PANTHER" id="PTHR22916">
    <property type="entry name" value="GLYCOSYLTRANSFERASE"/>
    <property type="match status" value="1"/>
</dbReference>
<keyword evidence="2" id="KW-0328">Glycosyltransferase</keyword>
<dbReference type="EC" id="2.4.-.-" evidence="2"/>
<proteinExistence type="predicted"/>
<feature type="domain" description="Glycosyltransferase 2-like" evidence="1">
    <location>
        <begin position="6"/>
        <end position="131"/>
    </location>
</feature>
<dbReference type="RefSeq" id="WP_285152789.1">
    <property type="nucleotide sequence ID" value="NZ_JASSPP010000003.1"/>
</dbReference>
<dbReference type="Proteomes" id="UP001225134">
    <property type="component" value="Unassembled WGS sequence"/>
</dbReference>
<dbReference type="EMBL" id="JASSPP010000003">
    <property type="protein sequence ID" value="MDK9580460.1"/>
    <property type="molecule type" value="Genomic_DNA"/>
</dbReference>
<dbReference type="SUPFAM" id="SSF53448">
    <property type="entry name" value="Nucleotide-diphospho-sugar transferases"/>
    <property type="match status" value="1"/>
</dbReference>
<sequence>METTFTIFTPTYNRAEKLKRVYNSLLKQTFKDFCWLIIDDGSSDNTEEVVKNFKNLNIRYVYVKNGGKQRAYNKAIELANSKYFICLDSDDYFLEYSLEKIAEYMKKTSSKQIGVGYLSGYDDKKYIGTKLIEKDISIFDQYNKYKVKGDKGLCFKLDLLKKYRFKVFEGEKFTTEAYLYNQISRTYTFLWVNEIYEIKEYLENGLTAKYDRLLCTNPRGQALYYNQMFLLKKDIIIASRYIKFCLIAKKKIKDIIKESNSKVFTILALPLAMYMYLKWRIKNEKK</sequence>
<dbReference type="Gene3D" id="3.90.550.10">
    <property type="entry name" value="Spore Coat Polysaccharide Biosynthesis Protein SpsA, Chain A"/>
    <property type="match status" value="1"/>
</dbReference>
<dbReference type="PANTHER" id="PTHR22916:SF3">
    <property type="entry name" value="UDP-GLCNAC:BETAGAL BETA-1,3-N-ACETYLGLUCOSAMINYLTRANSFERASE-LIKE PROTEIN 1"/>
    <property type="match status" value="1"/>
</dbReference>
<comment type="caution">
    <text evidence="2">The sequence shown here is derived from an EMBL/GenBank/DDBJ whole genome shotgun (WGS) entry which is preliminary data.</text>
</comment>
<dbReference type="Pfam" id="PF00535">
    <property type="entry name" value="Glycos_transf_2"/>
    <property type="match status" value="1"/>
</dbReference>
<evidence type="ECO:0000259" key="1">
    <source>
        <dbReference type="Pfam" id="PF00535"/>
    </source>
</evidence>
<dbReference type="GO" id="GO:0016757">
    <property type="term" value="F:glycosyltransferase activity"/>
    <property type="evidence" value="ECO:0007669"/>
    <property type="project" value="UniProtKB-KW"/>
</dbReference>
<keyword evidence="3" id="KW-1185">Reference proteome</keyword>
<evidence type="ECO:0000313" key="3">
    <source>
        <dbReference type="Proteomes" id="UP001225134"/>
    </source>
</evidence>
<gene>
    <name evidence="2" type="ORF">QQA45_02885</name>
</gene>
<keyword evidence="2" id="KW-0808">Transferase</keyword>
<organism evidence="2 3">
    <name type="scientific">Sneathia sanguinegens</name>
    <dbReference type="NCBI Taxonomy" id="40543"/>
    <lineage>
        <taxon>Bacteria</taxon>
        <taxon>Fusobacteriati</taxon>
        <taxon>Fusobacteriota</taxon>
        <taxon>Fusobacteriia</taxon>
        <taxon>Fusobacteriales</taxon>
        <taxon>Leptotrichiaceae</taxon>
        <taxon>Sneathia</taxon>
    </lineage>
</organism>
<evidence type="ECO:0000313" key="2">
    <source>
        <dbReference type="EMBL" id="MDK9580460.1"/>
    </source>
</evidence>
<dbReference type="CDD" id="cd00761">
    <property type="entry name" value="Glyco_tranf_GTA_type"/>
    <property type="match status" value="1"/>
</dbReference>
<name>A0ABT7HIW1_9FUSO</name>
<reference evidence="2 3" key="1">
    <citation type="submission" date="2023-06" db="EMBL/GenBank/DDBJ databases">
        <title>Antibody response to the Sneathia vaginalis cytopathogenic toxin A during pregnancy.</title>
        <authorList>
            <person name="Mccoy Z.T."/>
            <person name="Serrano M.G."/>
            <person name="Spaine K."/>
            <person name="Edwards D.J."/>
            <person name="Buck G.A."/>
            <person name="Jefferson K."/>
        </authorList>
    </citation>
    <scope>NUCLEOTIDE SEQUENCE [LARGE SCALE GENOMIC DNA]</scope>
    <source>
        <strain evidence="2 3">CCUG 42621</strain>
    </source>
</reference>
<protein>
    <submittedName>
        <fullName evidence="2">Glycosyltransferase family 2 protein</fullName>
        <ecNumber evidence="2">2.4.-.-</ecNumber>
    </submittedName>
</protein>